<sequence length="89" mass="9457">MYDESPINIPSLSSLCVSVPCPMPTLGVVIFRGSSFLIGLGTSSYPEYAPSLFTINDALGSSFAAGVVLLGRPLYFNKGWGRVAPRLES</sequence>
<organism evidence="1 2">
    <name type="scientific">Penicillium camemberti (strain FM 013)</name>
    <dbReference type="NCBI Taxonomy" id="1429867"/>
    <lineage>
        <taxon>Eukaryota</taxon>
        <taxon>Fungi</taxon>
        <taxon>Dikarya</taxon>
        <taxon>Ascomycota</taxon>
        <taxon>Pezizomycotina</taxon>
        <taxon>Eurotiomycetes</taxon>
        <taxon>Eurotiomycetidae</taxon>
        <taxon>Eurotiales</taxon>
        <taxon>Aspergillaceae</taxon>
        <taxon>Penicillium</taxon>
    </lineage>
</organism>
<proteinExistence type="predicted"/>
<dbReference type="STRING" id="1429867.A0A0G4P3H5"/>
<gene>
    <name evidence="1" type="ORF">PCAMFM013_S005g000018</name>
</gene>
<accession>A0A0G4P3H5</accession>
<dbReference type="EMBL" id="HG793138">
    <property type="protein sequence ID" value="CRL20854.1"/>
    <property type="molecule type" value="Genomic_DNA"/>
</dbReference>
<evidence type="ECO:0000313" key="1">
    <source>
        <dbReference type="EMBL" id="CRL20854.1"/>
    </source>
</evidence>
<name>A0A0G4P3H5_PENC3</name>
<dbReference type="AlphaFoldDB" id="A0A0G4P3H5"/>
<dbReference type="Proteomes" id="UP000053732">
    <property type="component" value="Unassembled WGS sequence"/>
</dbReference>
<protein>
    <submittedName>
        <fullName evidence="1">Str. FM013</fullName>
    </submittedName>
</protein>
<evidence type="ECO:0000313" key="2">
    <source>
        <dbReference type="Proteomes" id="UP000053732"/>
    </source>
</evidence>
<keyword evidence="2" id="KW-1185">Reference proteome</keyword>
<reference evidence="1 2" key="1">
    <citation type="journal article" date="2014" name="Nat. Commun.">
        <title>Multiple recent horizontal transfers of a large genomic region in cheese making fungi.</title>
        <authorList>
            <person name="Cheeseman K."/>
            <person name="Ropars J."/>
            <person name="Renault P."/>
            <person name="Dupont J."/>
            <person name="Gouzy J."/>
            <person name="Branca A."/>
            <person name="Abraham A.L."/>
            <person name="Ceppi M."/>
            <person name="Conseiller E."/>
            <person name="Debuchy R."/>
            <person name="Malagnac F."/>
            <person name="Goarin A."/>
            <person name="Silar P."/>
            <person name="Lacoste S."/>
            <person name="Sallet E."/>
            <person name="Bensimon A."/>
            <person name="Giraud T."/>
            <person name="Brygoo Y."/>
        </authorList>
    </citation>
    <scope>NUCLEOTIDE SEQUENCE [LARGE SCALE GENOMIC DNA]</scope>
    <source>
        <strain evidence="2">FM 013</strain>
    </source>
</reference>